<accession>A0ABR2H2Z0</accession>
<keyword evidence="2" id="KW-1185">Reference proteome</keyword>
<organism evidence="1 2">
    <name type="scientific">Tritrichomonas musculus</name>
    <dbReference type="NCBI Taxonomy" id="1915356"/>
    <lineage>
        <taxon>Eukaryota</taxon>
        <taxon>Metamonada</taxon>
        <taxon>Parabasalia</taxon>
        <taxon>Tritrichomonadida</taxon>
        <taxon>Tritrichomonadidae</taxon>
        <taxon>Tritrichomonas</taxon>
    </lineage>
</organism>
<comment type="caution">
    <text evidence="1">The sequence shown here is derived from an EMBL/GenBank/DDBJ whole genome shotgun (WGS) entry which is preliminary data.</text>
</comment>
<gene>
    <name evidence="1" type="ORF">M9Y10_030729</name>
</gene>
<proteinExistence type="predicted"/>
<protein>
    <recommendedName>
        <fullName evidence="3">F5/8 type C domain-containing protein</fullName>
    </recommendedName>
</protein>
<name>A0ABR2H2Z0_9EUKA</name>
<dbReference type="Gene3D" id="2.60.120.260">
    <property type="entry name" value="Galactose-binding domain-like"/>
    <property type="match status" value="1"/>
</dbReference>
<dbReference type="EMBL" id="JAPFFF010000045">
    <property type="protein sequence ID" value="KAK8840521.1"/>
    <property type="molecule type" value="Genomic_DNA"/>
</dbReference>
<dbReference type="Proteomes" id="UP001470230">
    <property type="component" value="Unassembled WGS sequence"/>
</dbReference>
<reference evidence="1 2" key="1">
    <citation type="submission" date="2024-04" db="EMBL/GenBank/DDBJ databases">
        <title>Tritrichomonas musculus Genome.</title>
        <authorList>
            <person name="Alves-Ferreira E."/>
            <person name="Grigg M."/>
            <person name="Lorenzi H."/>
            <person name="Galac M."/>
        </authorList>
    </citation>
    <scope>NUCLEOTIDE SEQUENCE [LARGE SCALE GENOMIC DNA]</scope>
    <source>
        <strain evidence="1 2">EAF2021</strain>
    </source>
</reference>
<evidence type="ECO:0000313" key="1">
    <source>
        <dbReference type="EMBL" id="KAK8840521.1"/>
    </source>
</evidence>
<evidence type="ECO:0000313" key="2">
    <source>
        <dbReference type="Proteomes" id="UP001470230"/>
    </source>
</evidence>
<sequence length="230" mass="26548">MRALIESNGIEVTISEDKRNLFDQILSVLENGSGTIGLNVIKCKYLINNKFNGIISYIKRISEDIVDGKNDHLRLSGGGNYPNYPLSNLLLYGDKDIYNIYINGYNGEFLGKNAYIEFDFVNRKINMTSYTIRTAYNPKNAYHPKTLKMIGSNDHINWEIIDMRENNDELNDMSKCAHFECSTTTGKYYRIIRYVQMENWGTIKYSPFSHYVGLSAIEFFGSITSFERKQ</sequence>
<evidence type="ECO:0008006" key="3">
    <source>
        <dbReference type="Google" id="ProtNLM"/>
    </source>
</evidence>